<protein>
    <submittedName>
        <fullName evidence="2">Uncharacterized protein</fullName>
    </submittedName>
</protein>
<gene>
    <name evidence="2" type="ORF">g.22781</name>
</gene>
<feature type="region of interest" description="Disordered" evidence="1">
    <location>
        <begin position="31"/>
        <end position="89"/>
    </location>
</feature>
<feature type="compositionally biased region" description="Low complexity" evidence="1">
    <location>
        <begin position="55"/>
        <end position="70"/>
    </location>
</feature>
<dbReference type="PANTHER" id="PTHR48429:SF1">
    <property type="entry name" value="AGENET DOMAIN-CONTAINING PROTEIN"/>
    <property type="match status" value="1"/>
</dbReference>
<dbReference type="EMBL" id="GDJX01023485">
    <property type="protein sequence ID" value="JAT44451.1"/>
    <property type="molecule type" value="Transcribed_RNA"/>
</dbReference>
<feature type="compositionally biased region" description="Polar residues" evidence="1">
    <location>
        <begin position="216"/>
        <end position="226"/>
    </location>
</feature>
<sequence>EVSKHYVREKTDNTTEGSDSFKYAKCLVPQSSRGWKNTKSDPKVRRGGEPKPKVVKSTKSSQSMQTRSTTEASFLSTVSTSNVGTATHEGNSEMNLLETSSISNNFEPEGNKASDSHQYPVPGITSSKKKTTFVVASDVGIKGKVAPSLEEAKNEEKRLYLVGHPAKTIPDAVEPRRSNRRIQPTSRLLEGLQSSMIIAKNPGLSHEKTVRASHRNAVTSGGNAHE</sequence>
<dbReference type="InterPro" id="IPR055274">
    <property type="entry name" value="SWO1"/>
</dbReference>
<reference evidence="2" key="1">
    <citation type="submission" date="2015-07" db="EMBL/GenBank/DDBJ databases">
        <title>Transcriptome Assembly of Anthurium amnicola.</title>
        <authorList>
            <person name="Suzuki J."/>
        </authorList>
    </citation>
    <scope>NUCLEOTIDE SEQUENCE</scope>
</reference>
<evidence type="ECO:0000256" key="1">
    <source>
        <dbReference type="SAM" id="MobiDB-lite"/>
    </source>
</evidence>
<accession>A0A1D1XPZ9</accession>
<dbReference type="AlphaFoldDB" id="A0A1D1XPZ9"/>
<proteinExistence type="predicted"/>
<dbReference type="PANTHER" id="PTHR48429">
    <property type="entry name" value="AGENET DOMAIN-CONTAINING PROTEIN"/>
    <property type="match status" value="1"/>
</dbReference>
<feature type="region of interest" description="Disordered" evidence="1">
    <location>
        <begin position="101"/>
        <end position="125"/>
    </location>
</feature>
<organism evidence="2">
    <name type="scientific">Anthurium amnicola</name>
    <dbReference type="NCBI Taxonomy" id="1678845"/>
    <lineage>
        <taxon>Eukaryota</taxon>
        <taxon>Viridiplantae</taxon>
        <taxon>Streptophyta</taxon>
        <taxon>Embryophyta</taxon>
        <taxon>Tracheophyta</taxon>
        <taxon>Spermatophyta</taxon>
        <taxon>Magnoliopsida</taxon>
        <taxon>Liliopsida</taxon>
        <taxon>Araceae</taxon>
        <taxon>Pothoideae</taxon>
        <taxon>Potheae</taxon>
        <taxon>Anthurium</taxon>
    </lineage>
</organism>
<evidence type="ECO:0000313" key="2">
    <source>
        <dbReference type="EMBL" id="JAT44451.1"/>
    </source>
</evidence>
<feature type="region of interest" description="Disordered" evidence="1">
    <location>
        <begin position="201"/>
        <end position="226"/>
    </location>
</feature>
<feature type="compositionally biased region" description="Polar residues" evidence="1">
    <location>
        <begin position="71"/>
        <end position="89"/>
    </location>
</feature>
<feature type="non-terminal residue" evidence="2">
    <location>
        <position position="1"/>
    </location>
</feature>
<feature type="compositionally biased region" description="Basic and acidic residues" evidence="1">
    <location>
        <begin position="38"/>
        <end position="52"/>
    </location>
</feature>
<name>A0A1D1XPZ9_9ARAE</name>